<evidence type="ECO:0008006" key="3">
    <source>
        <dbReference type="Google" id="ProtNLM"/>
    </source>
</evidence>
<name>A0ABQ0LRH4_MYCCL</name>
<sequence length="422" mass="47005">MDLVSGEDTPPLPQELIEHILSLLDDRKTLKICASASSPLRSPCQRILFSSFALFPPPSNDSPPVERDSGHLLALLAEAPHIPTYVRSLTIYLAASTSAELTVGVLRNFRNLTTLRVVAPPPARVWDTFPEPVRAAIVDAVQLPSLKTLTRLRSRIAQAENIWTEESEACFVDPAKRLKLERLVVDSESMDTDGDGIVNTLGQILDRGSVRYVCGAFSNAEKAEQLRRLLERVGRGVEHLHLGCAFNRPLDASPDIRSLTNLHTLEFTVRIPSQYLTSVRATEVHYEHWMVHLAQVLTSPPAYMHPKHPEMRIQRVQINALLQTLYEADVFFLAYLEQLDLLFAKETGPFRDLREVLVRLILPTKHATGDLGSLGGGLLHPNSSAQATPVNPSPRWRMRAEVEVRGAFPVLSARGLVRMEVL</sequence>
<keyword evidence="2" id="KW-1185">Reference proteome</keyword>
<proteinExistence type="predicted"/>
<gene>
    <name evidence="1" type="ORF">MCHLO_10546</name>
</gene>
<dbReference type="Proteomes" id="UP000815677">
    <property type="component" value="Unassembled WGS sequence"/>
</dbReference>
<protein>
    <recommendedName>
        <fullName evidence="3">F-box domain-containing protein</fullName>
    </recommendedName>
</protein>
<dbReference type="EMBL" id="DF848412">
    <property type="protein sequence ID" value="GAT53607.1"/>
    <property type="molecule type" value="Genomic_DNA"/>
</dbReference>
<accession>A0ABQ0LRH4</accession>
<reference evidence="1" key="1">
    <citation type="submission" date="2014-09" db="EMBL/GenBank/DDBJ databases">
        <title>Genome sequence of the luminous mushroom Mycena chlorophos for searching fungal bioluminescence genes.</title>
        <authorList>
            <person name="Tanaka Y."/>
            <person name="Kasuga D."/>
            <person name="Oba Y."/>
            <person name="Hase S."/>
            <person name="Sato K."/>
            <person name="Oba Y."/>
            <person name="Sakakibara Y."/>
        </authorList>
    </citation>
    <scope>NUCLEOTIDE SEQUENCE</scope>
</reference>
<organism evidence="1 2">
    <name type="scientific">Mycena chlorophos</name>
    <name type="common">Agaric fungus</name>
    <name type="synonym">Agaricus chlorophos</name>
    <dbReference type="NCBI Taxonomy" id="658473"/>
    <lineage>
        <taxon>Eukaryota</taxon>
        <taxon>Fungi</taxon>
        <taxon>Dikarya</taxon>
        <taxon>Basidiomycota</taxon>
        <taxon>Agaricomycotina</taxon>
        <taxon>Agaricomycetes</taxon>
        <taxon>Agaricomycetidae</taxon>
        <taxon>Agaricales</taxon>
        <taxon>Marasmiineae</taxon>
        <taxon>Mycenaceae</taxon>
        <taxon>Mycena</taxon>
    </lineage>
</organism>
<evidence type="ECO:0000313" key="2">
    <source>
        <dbReference type="Proteomes" id="UP000815677"/>
    </source>
</evidence>
<evidence type="ECO:0000313" key="1">
    <source>
        <dbReference type="EMBL" id="GAT53607.1"/>
    </source>
</evidence>